<organism evidence="3 4">
    <name type="scientific">Nezara viridula</name>
    <name type="common">Southern green stink bug</name>
    <name type="synonym">Cimex viridulus</name>
    <dbReference type="NCBI Taxonomy" id="85310"/>
    <lineage>
        <taxon>Eukaryota</taxon>
        <taxon>Metazoa</taxon>
        <taxon>Ecdysozoa</taxon>
        <taxon>Arthropoda</taxon>
        <taxon>Hexapoda</taxon>
        <taxon>Insecta</taxon>
        <taxon>Pterygota</taxon>
        <taxon>Neoptera</taxon>
        <taxon>Paraneoptera</taxon>
        <taxon>Hemiptera</taxon>
        <taxon>Heteroptera</taxon>
        <taxon>Panheteroptera</taxon>
        <taxon>Pentatomomorpha</taxon>
        <taxon>Pentatomoidea</taxon>
        <taxon>Pentatomidae</taxon>
        <taxon>Pentatominae</taxon>
        <taxon>Nezara</taxon>
    </lineage>
</organism>
<evidence type="ECO:0000313" key="3">
    <source>
        <dbReference type="EMBL" id="CAH1394303.1"/>
    </source>
</evidence>
<proteinExistence type="predicted"/>
<keyword evidence="1" id="KW-0812">Transmembrane</keyword>
<keyword evidence="4" id="KW-1185">Reference proteome</keyword>
<dbReference type="OrthoDB" id="6617628at2759"/>
<keyword evidence="1" id="KW-1133">Transmembrane helix</keyword>
<name>A0A9P0H1W4_NEZVI</name>
<dbReference type="PANTHER" id="PTHR11012:SF30">
    <property type="entry name" value="PROTEIN KINASE-LIKE DOMAIN-CONTAINING"/>
    <property type="match status" value="1"/>
</dbReference>
<accession>A0A9P0H1W4</accession>
<dbReference type="AlphaFoldDB" id="A0A9P0H1W4"/>
<reference evidence="3" key="1">
    <citation type="submission" date="2022-01" db="EMBL/GenBank/DDBJ databases">
        <authorList>
            <person name="King R."/>
        </authorList>
    </citation>
    <scope>NUCLEOTIDE SEQUENCE</scope>
</reference>
<evidence type="ECO:0000256" key="1">
    <source>
        <dbReference type="SAM" id="Phobius"/>
    </source>
</evidence>
<evidence type="ECO:0000259" key="2">
    <source>
        <dbReference type="SMART" id="SM00587"/>
    </source>
</evidence>
<dbReference type="Gene3D" id="3.90.1200.10">
    <property type="match status" value="1"/>
</dbReference>
<dbReference type="InterPro" id="IPR015897">
    <property type="entry name" value="CHK_kinase-like"/>
</dbReference>
<evidence type="ECO:0000313" key="4">
    <source>
        <dbReference type="Proteomes" id="UP001152798"/>
    </source>
</evidence>
<dbReference type="Pfam" id="PF02958">
    <property type="entry name" value="EcKL"/>
    <property type="match status" value="1"/>
</dbReference>
<dbReference type="InterPro" id="IPR004119">
    <property type="entry name" value="EcKL"/>
</dbReference>
<dbReference type="InterPro" id="IPR011009">
    <property type="entry name" value="Kinase-like_dom_sf"/>
</dbReference>
<sequence>MRKVRTKLASNAYCCNTGNPWLHSQVNMHRASPNQAGHTSVICAVTVHNRLDKEDKVVCKLVSRKTMLNDEELQLAYRRETIAYQNILPALGVSFMAAKFFASSSGLIILQDLVDEGFSSPDRVAGLSSKQMDLAIKGLADLHAGSLILRDGKPKEWESMTAQLKGTWQDVGQFSSWLETSIMTAIEELDELGEEKISKMLSSSSAVPLDCSNDSFWVICHGDYWSNNLMFRNEDTLRIIDFQNMCCGPIYKDLLNLLSTSLRIGDDVHTYCATYYQRLIVGIDKLFRFPSYSEFMEHLREGLDYGFRMGLLYLGGRVLPTDGLDEIDSSVKCNQFPGYREHLLHLIDIYKVLGLF</sequence>
<dbReference type="PANTHER" id="PTHR11012">
    <property type="entry name" value="PROTEIN KINASE-LIKE DOMAIN-CONTAINING"/>
    <property type="match status" value="1"/>
</dbReference>
<protein>
    <recommendedName>
        <fullName evidence="2">CHK kinase-like domain-containing protein</fullName>
    </recommendedName>
</protein>
<keyword evidence="1" id="KW-0472">Membrane</keyword>
<dbReference type="Proteomes" id="UP001152798">
    <property type="component" value="Chromosome 2"/>
</dbReference>
<gene>
    <name evidence="3" type="ORF">NEZAVI_LOCUS4829</name>
</gene>
<dbReference type="SUPFAM" id="SSF56112">
    <property type="entry name" value="Protein kinase-like (PK-like)"/>
    <property type="match status" value="1"/>
</dbReference>
<feature type="domain" description="CHK kinase-like" evidence="2">
    <location>
        <begin position="108"/>
        <end position="285"/>
    </location>
</feature>
<feature type="transmembrane region" description="Helical" evidence="1">
    <location>
        <begin position="87"/>
        <end position="110"/>
    </location>
</feature>
<dbReference type="SMART" id="SM00587">
    <property type="entry name" value="CHK"/>
    <property type="match status" value="1"/>
</dbReference>
<dbReference type="EMBL" id="OV725078">
    <property type="protein sequence ID" value="CAH1394303.1"/>
    <property type="molecule type" value="Genomic_DNA"/>
</dbReference>